<dbReference type="GO" id="GO:0004857">
    <property type="term" value="F:enzyme inhibitor activity"/>
    <property type="evidence" value="ECO:0007669"/>
    <property type="project" value="TreeGrafter"/>
</dbReference>
<dbReference type="STRING" id="7209.A0A1I7VF22"/>
<dbReference type="Proteomes" id="UP000095285">
    <property type="component" value="Unassembled WGS sequence"/>
</dbReference>
<evidence type="ECO:0000256" key="2">
    <source>
        <dbReference type="PROSITE-ProRule" id="PRU00023"/>
    </source>
</evidence>
<evidence type="ECO:0000256" key="1">
    <source>
        <dbReference type="ARBA" id="ARBA00022737"/>
    </source>
</evidence>
<sequence length="206" mass="23419">MTSAERIALSRQNLYIERRRIQLRNWDEREKQMTPTLPRHQRLKFSPEVALLEATSRGDSVEVERLLLEGANPNSHNEDGLTPLHQASLIFLLFPLLLCAIDNNEQILQLLLRHGADVNAQDTEQWTPLHAAACCAYIDVVRLVNAQDTEQWTPLHAAACCAYIDVVRLLIDKSVMFCSSIVHLSYFFFPSHTYSAANLNSCLSEM</sequence>
<dbReference type="Gene3D" id="1.25.40.20">
    <property type="entry name" value="Ankyrin repeat-containing domain"/>
    <property type="match status" value="2"/>
</dbReference>
<dbReference type="SUPFAM" id="SSF48403">
    <property type="entry name" value="Ankyrin repeat"/>
    <property type="match status" value="1"/>
</dbReference>
<reference evidence="3" key="1">
    <citation type="submission" date="2012-04" db="EMBL/GenBank/DDBJ databases">
        <title>The Genome Sequence of Loa loa.</title>
        <authorList>
            <consortium name="The Broad Institute Genome Sequencing Platform"/>
            <consortium name="Broad Institute Genome Sequencing Center for Infectious Disease"/>
            <person name="Nutman T.B."/>
            <person name="Fink D.L."/>
            <person name="Russ C."/>
            <person name="Young S."/>
            <person name="Zeng Q."/>
            <person name="Gargeya S."/>
            <person name="Alvarado L."/>
            <person name="Berlin A."/>
            <person name="Chapman S.B."/>
            <person name="Chen Z."/>
            <person name="Freedman E."/>
            <person name="Gellesch M."/>
            <person name="Goldberg J."/>
            <person name="Griggs A."/>
            <person name="Gujja S."/>
            <person name="Heilman E.R."/>
            <person name="Heiman D."/>
            <person name="Howarth C."/>
            <person name="Mehta T."/>
            <person name="Neiman D."/>
            <person name="Pearson M."/>
            <person name="Roberts A."/>
            <person name="Saif S."/>
            <person name="Shea T."/>
            <person name="Shenoy N."/>
            <person name="Sisk P."/>
            <person name="Stolte C."/>
            <person name="Sykes S."/>
            <person name="White J."/>
            <person name="Yandava C."/>
            <person name="Haas B."/>
            <person name="Henn M.R."/>
            <person name="Nusbaum C."/>
            <person name="Birren B."/>
        </authorList>
    </citation>
    <scope>NUCLEOTIDE SEQUENCE [LARGE SCALE GENOMIC DNA]</scope>
</reference>
<name>A0A1I7VF22_LOALO</name>
<evidence type="ECO:0000313" key="4">
    <source>
        <dbReference type="WBParaSite" id="EN70_1803"/>
    </source>
</evidence>
<dbReference type="PANTHER" id="PTHR24179:SF29">
    <property type="entry name" value="LD46604P"/>
    <property type="match status" value="1"/>
</dbReference>
<dbReference type="GO" id="GO:0005737">
    <property type="term" value="C:cytoplasm"/>
    <property type="evidence" value="ECO:0007669"/>
    <property type="project" value="TreeGrafter"/>
</dbReference>
<dbReference type="InterPro" id="IPR051226">
    <property type="entry name" value="PP1_Regulatory_Subunit"/>
</dbReference>
<dbReference type="PROSITE" id="PS50088">
    <property type="entry name" value="ANK_REPEAT"/>
    <property type="match status" value="1"/>
</dbReference>
<dbReference type="WBParaSite" id="EN70_1803">
    <property type="protein sequence ID" value="EN70_1803"/>
    <property type="gene ID" value="EN70_1803"/>
</dbReference>
<feature type="repeat" description="ANK" evidence="2">
    <location>
        <begin position="95"/>
        <end position="123"/>
    </location>
</feature>
<dbReference type="InterPro" id="IPR002110">
    <property type="entry name" value="Ankyrin_rpt"/>
</dbReference>
<keyword evidence="1" id="KW-0677">Repeat</keyword>
<accession>A0A1I7VF22</accession>
<dbReference type="InterPro" id="IPR036770">
    <property type="entry name" value="Ankyrin_rpt-contain_sf"/>
</dbReference>
<dbReference type="GO" id="GO:0017020">
    <property type="term" value="F:myosin phosphatase regulator activity"/>
    <property type="evidence" value="ECO:0007669"/>
    <property type="project" value="TreeGrafter"/>
</dbReference>
<proteinExistence type="predicted"/>
<protein>
    <submittedName>
        <fullName evidence="4">ANK_REP_REGION domain-containing protein</fullName>
    </submittedName>
</protein>
<dbReference type="PANTHER" id="PTHR24179">
    <property type="entry name" value="PROTEIN PHOSPHATASE 1 REGULATORY SUBUNIT 12"/>
    <property type="match status" value="1"/>
</dbReference>
<reference evidence="4" key="2">
    <citation type="submission" date="2016-11" db="UniProtKB">
        <authorList>
            <consortium name="WormBaseParasite"/>
        </authorList>
    </citation>
    <scope>IDENTIFICATION</scope>
</reference>
<dbReference type="PROSITE" id="PS50297">
    <property type="entry name" value="ANK_REP_REGION"/>
    <property type="match status" value="1"/>
</dbReference>
<dbReference type="AlphaFoldDB" id="A0A1I7VF22"/>
<keyword evidence="2" id="KW-0040">ANK repeat</keyword>
<keyword evidence="3" id="KW-1185">Reference proteome</keyword>
<evidence type="ECO:0000313" key="3">
    <source>
        <dbReference type="Proteomes" id="UP000095285"/>
    </source>
</evidence>
<organism evidence="3 4">
    <name type="scientific">Loa loa</name>
    <name type="common">Eye worm</name>
    <name type="synonym">Filaria loa</name>
    <dbReference type="NCBI Taxonomy" id="7209"/>
    <lineage>
        <taxon>Eukaryota</taxon>
        <taxon>Metazoa</taxon>
        <taxon>Ecdysozoa</taxon>
        <taxon>Nematoda</taxon>
        <taxon>Chromadorea</taxon>
        <taxon>Rhabditida</taxon>
        <taxon>Spirurina</taxon>
        <taxon>Spiruromorpha</taxon>
        <taxon>Filarioidea</taxon>
        <taxon>Onchocercidae</taxon>
        <taxon>Loa</taxon>
    </lineage>
</organism>
<dbReference type="Pfam" id="PF12796">
    <property type="entry name" value="Ank_2"/>
    <property type="match status" value="1"/>
</dbReference>
<dbReference type="SMART" id="SM00248">
    <property type="entry name" value="ANK"/>
    <property type="match status" value="2"/>
</dbReference>